<reference evidence="2" key="1">
    <citation type="submission" date="2024-05" db="EMBL/GenBank/DDBJ databases">
        <title>Whole genome shotgun sequence of Streptomyces hydrogenans NBRC 13475.</title>
        <authorList>
            <person name="Komaki H."/>
            <person name="Tamura T."/>
        </authorList>
    </citation>
    <scope>NUCLEOTIDE SEQUENCE</scope>
    <source>
        <strain evidence="2">NBRC 13475</strain>
    </source>
</reference>
<dbReference type="RefSeq" id="WP_190222609.1">
    <property type="nucleotide sequence ID" value="NZ_BNBS01000018.1"/>
</dbReference>
<protein>
    <recommendedName>
        <fullName evidence="1">SchA/CurD-like domain-containing protein</fullName>
    </recommendedName>
</protein>
<dbReference type="GeneID" id="94007521"/>
<dbReference type="Pfam" id="PF04486">
    <property type="entry name" value="SchA_CurD"/>
    <property type="match status" value="1"/>
</dbReference>
<gene>
    <name evidence="2" type="ORF">Shyd_35850</name>
</gene>
<evidence type="ECO:0000313" key="2">
    <source>
        <dbReference type="EMBL" id="GHI22214.1"/>
    </source>
</evidence>
<comment type="caution">
    <text evidence="2">The sequence shown here is derived from an EMBL/GenBank/DDBJ whole genome shotgun (WGS) entry which is preliminary data.</text>
</comment>
<dbReference type="Proteomes" id="UP001052739">
    <property type="component" value="Unassembled WGS sequence"/>
</dbReference>
<name>A0ABQ3PB42_9ACTN</name>
<keyword evidence="3" id="KW-1185">Reference proteome</keyword>
<dbReference type="InterPro" id="IPR007575">
    <property type="entry name" value="SchA_CurD-like"/>
</dbReference>
<evidence type="ECO:0000259" key="1">
    <source>
        <dbReference type="Pfam" id="PF04486"/>
    </source>
</evidence>
<dbReference type="EMBL" id="BNDW01000019">
    <property type="protein sequence ID" value="GHI22214.1"/>
    <property type="molecule type" value="Genomic_DNA"/>
</dbReference>
<proteinExistence type="predicted"/>
<organism evidence="2 3">
    <name type="scientific">Streptomyces hydrogenans</name>
    <dbReference type="NCBI Taxonomy" id="1873719"/>
    <lineage>
        <taxon>Bacteria</taxon>
        <taxon>Bacillati</taxon>
        <taxon>Actinomycetota</taxon>
        <taxon>Actinomycetes</taxon>
        <taxon>Kitasatosporales</taxon>
        <taxon>Streptomycetaceae</taxon>
        <taxon>Streptomyces</taxon>
    </lineage>
</organism>
<evidence type="ECO:0000313" key="3">
    <source>
        <dbReference type="Proteomes" id="UP001052739"/>
    </source>
</evidence>
<sequence>MSFVAVGARLAPDAVRRFAAAPPPPSPLLDADGPVLSAAVFVREELLILAFHLREEYDDPAAVLAGLPEVARWAEHVAPFLETPWDPSAGFAEALRERLMRRVQQRVVNAVPAALSAIHYPVRPGAADELTTIFTAVRPQATPMLRDEQGDTSGSLHGVAVFVTGPHMVRVVAYDGEVADVARYMAHRPGRPQIEARLTPYLEEYGDTSTPEGFVAVFERRSMERRALSVPVGAGSAPAPAAAVRP</sequence>
<feature type="domain" description="SchA/CurD-like" evidence="1">
    <location>
        <begin position="116"/>
        <end position="224"/>
    </location>
</feature>
<accession>A0ABQ3PB42</accession>